<dbReference type="GO" id="GO:0000155">
    <property type="term" value="F:phosphorelay sensor kinase activity"/>
    <property type="evidence" value="ECO:0007669"/>
    <property type="project" value="InterPro"/>
</dbReference>
<sequence>MCRTANSLQTWFSAEWERLIAVKARDEEEERLGRLFNTLMVISSWISVLLSIVFLLMQPLGFLPPLISWFAAAFPIAVIPISIFCLVQARRGHIRPMIRLYVWSNLVAIGAAAWTFDGLVSPAWVLYFWTVTIGGILLTPATALWMTGGVLAFYLLMLLLSQAGLYTPLLVPGAAGREYVHMSLVLIMLALTVGMLTYLNMRSLQQALWTLRERTRQLMTAQDELVRKEKLAVLGQVAGSVGHELRNPLGVMSNAVYYLKTVLGDADQGTKDYLNIIESEIANSERIVSDLLDSVRTKPPQIQQVVIAELIGQTLGKLTIPPVVQVKLDIPETLPPLRVDPLQMQQVFRNLITNGIEAMQDGGTLAIRAMTDTSAGTVSVGVQDSGAGVTREQLGKLFQPLFTTKARGIGLGLVVVKNLTEANGGRVEVQSEPGKGSVFRVILPAAE</sequence>
<name>A0AAN1SY73_9PROT</name>
<evidence type="ECO:0000313" key="11">
    <source>
        <dbReference type="EMBL" id="BBI98887.1"/>
    </source>
</evidence>
<feature type="transmembrane region" description="Helical" evidence="9">
    <location>
        <begin position="69"/>
        <end position="88"/>
    </location>
</feature>
<proteinExistence type="predicted"/>
<evidence type="ECO:0000256" key="3">
    <source>
        <dbReference type="ARBA" id="ARBA00022553"/>
    </source>
</evidence>
<keyword evidence="9" id="KW-0812">Transmembrane</keyword>
<comment type="catalytic activity">
    <reaction evidence="1">
        <text>ATP + protein L-histidine = ADP + protein N-phospho-L-histidine.</text>
        <dbReference type="EC" id="2.7.13.3"/>
    </reaction>
</comment>
<keyword evidence="5" id="KW-0547">Nucleotide-binding</keyword>
<evidence type="ECO:0000256" key="8">
    <source>
        <dbReference type="ARBA" id="ARBA00023012"/>
    </source>
</evidence>
<dbReference type="InterPro" id="IPR003594">
    <property type="entry name" value="HATPase_dom"/>
</dbReference>
<dbReference type="Gene3D" id="3.30.565.10">
    <property type="entry name" value="Histidine kinase-like ATPase, C-terminal domain"/>
    <property type="match status" value="1"/>
</dbReference>
<organism evidence="11 12">
    <name type="scientific">Ferrigenium kumadai</name>
    <dbReference type="NCBI Taxonomy" id="1682490"/>
    <lineage>
        <taxon>Bacteria</taxon>
        <taxon>Pseudomonadati</taxon>
        <taxon>Pseudomonadota</taxon>
        <taxon>Betaproteobacteria</taxon>
        <taxon>Nitrosomonadales</taxon>
        <taxon>Gallionellaceae</taxon>
        <taxon>Ferrigenium</taxon>
    </lineage>
</organism>
<dbReference type="EMBL" id="AP019536">
    <property type="protein sequence ID" value="BBI98887.1"/>
    <property type="molecule type" value="Genomic_DNA"/>
</dbReference>
<feature type="transmembrane region" description="Helical" evidence="9">
    <location>
        <begin position="179"/>
        <end position="199"/>
    </location>
</feature>
<evidence type="ECO:0000256" key="9">
    <source>
        <dbReference type="SAM" id="Phobius"/>
    </source>
</evidence>
<keyword evidence="6" id="KW-0418">Kinase</keyword>
<feature type="transmembrane region" description="Helical" evidence="9">
    <location>
        <begin position="100"/>
        <end position="120"/>
    </location>
</feature>
<dbReference type="SUPFAM" id="SSF47384">
    <property type="entry name" value="Homodimeric domain of signal transducing histidine kinase"/>
    <property type="match status" value="1"/>
</dbReference>
<dbReference type="Pfam" id="PF02518">
    <property type="entry name" value="HATPase_c"/>
    <property type="match status" value="1"/>
</dbReference>
<dbReference type="Proteomes" id="UP001319121">
    <property type="component" value="Chromosome"/>
</dbReference>
<dbReference type="InterPro" id="IPR005467">
    <property type="entry name" value="His_kinase_dom"/>
</dbReference>
<dbReference type="EC" id="2.7.13.3" evidence="2"/>
<dbReference type="KEGG" id="fku:FGKAn22_05800"/>
<evidence type="ECO:0000313" key="12">
    <source>
        <dbReference type="Proteomes" id="UP001319121"/>
    </source>
</evidence>
<dbReference type="SMART" id="SM00387">
    <property type="entry name" value="HATPase_c"/>
    <property type="match status" value="1"/>
</dbReference>
<dbReference type="InterPro" id="IPR036097">
    <property type="entry name" value="HisK_dim/P_sf"/>
</dbReference>
<dbReference type="PRINTS" id="PR00344">
    <property type="entry name" value="BCTRLSENSOR"/>
</dbReference>
<keyword evidence="4" id="KW-0808">Transferase</keyword>
<dbReference type="SUPFAM" id="SSF55874">
    <property type="entry name" value="ATPase domain of HSP90 chaperone/DNA topoisomerase II/histidine kinase"/>
    <property type="match status" value="1"/>
</dbReference>
<reference evidence="11 12" key="1">
    <citation type="submission" date="2019-03" db="EMBL/GenBank/DDBJ databases">
        <title>Complete genome sequence of Ferrigenium kumadai strain An22, a microaerophilic iron-oxidizing bacterium isolated from a paddy field soil.</title>
        <authorList>
            <person name="Watanabe T."/>
            <person name="Asakawa S."/>
        </authorList>
    </citation>
    <scope>NUCLEOTIDE SEQUENCE [LARGE SCALE GENOMIC DNA]</scope>
    <source>
        <strain evidence="11 12">An22</strain>
    </source>
</reference>
<dbReference type="SMART" id="SM00388">
    <property type="entry name" value="HisKA"/>
    <property type="match status" value="1"/>
</dbReference>
<keyword evidence="7" id="KW-0067">ATP-binding</keyword>
<keyword evidence="8" id="KW-0902">Two-component regulatory system</keyword>
<dbReference type="InterPro" id="IPR003661">
    <property type="entry name" value="HisK_dim/P_dom"/>
</dbReference>
<feature type="transmembrane region" description="Helical" evidence="9">
    <location>
        <begin position="153"/>
        <end position="173"/>
    </location>
</feature>
<feature type="transmembrane region" description="Helical" evidence="9">
    <location>
        <begin position="126"/>
        <end position="146"/>
    </location>
</feature>
<keyword evidence="9" id="KW-0472">Membrane</keyword>
<evidence type="ECO:0000256" key="4">
    <source>
        <dbReference type="ARBA" id="ARBA00022679"/>
    </source>
</evidence>
<keyword evidence="12" id="KW-1185">Reference proteome</keyword>
<evidence type="ECO:0000256" key="2">
    <source>
        <dbReference type="ARBA" id="ARBA00012438"/>
    </source>
</evidence>
<protein>
    <recommendedName>
        <fullName evidence="2">histidine kinase</fullName>
        <ecNumber evidence="2">2.7.13.3</ecNumber>
    </recommendedName>
</protein>
<feature type="transmembrane region" description="Helical" evidence="9">
    <location>
        <begin position="35"/>
        <end position="57"/>
    </location>
</feature>
<evidence type="ECO:0000256" key="6">
    <source>
        <dbReference type="ARBA" id="ARBA00022777"/>
    </source>
</evidence>
<evidence type="ECO:0000256" key="1">
    <source>
        <dbReference type="ARBA" id="ARBA00000085"/>
    </source>
</evidence>
<keyword evidence="3" id="KW-0597">Phosphoprotein</keyword>
<dbReference type="CDD" id="cd00082">
    <property type="entry name" value="HisKA"/>
    <property type="match status" value="1"/>
</dbReference>
<dbReference type="PANTHER" id="PTHR43065">
    <property type="entry name" value="SENSOR HISTIDINE KINASE"/>
    <property type="match status" value="1"/>
</dbReference>
<dbReference type="Gene3D" id="1.10.287.130">
    <property type="match status" value="1"/>
</dbReference>
<dbReference type="GO" id="GO:0005524">
    <property type="term" value="F:ATP binding"/>
    <property type="evidence" value="ECO:0007669"/>
    <property type="project" value="UniProtKB-KW"/>
</dbReference>
<dbReference type="PROSITE" id="PS50109">
    <property type="entry name" value="HIS_KIN"/>
    <property type="match status" value="1"/>
</dbReference>
<dbReference type="AlphaFoldDB" id="A0AAN1SY73"/>
<dbReference type="InterPro" id="IPR004358">
    <property type="entry name" value="Sig_transdc_His_kin-like_C"/>
</dbReference>
<feature type="domain" description="Histidine kinase" evidence="10">
    <location>
        <begin position="240"/>
        <end position="447"/>
    </location>
</feature>
<keyword evidence="9" id="KW-1133">Transmembrane helix</keyword>
<evidence type="ECO:0000259" key="10">
    <source>
        <dbReference type="PROSITE" id="PS50109"/>
    </source>
</evidence>
<dbReference type="Pfam" id="PF00512">
    <property type="entry name" value="HisKA"/>
    <property type="match status" value="1"/>
</dbReference>
<gene>
    <name evidence="11" type="ORF">FGKAn22_05800</name>
</gene>
<evidence type="ECO:0000256" key="5">
    <source>
        <dbReference type="ARBA" id="ARBA00022741"/>
    </source>
</evidence>
<evidence type="ECO:0000256" key="7">
    <source>
        <dbReference type="ARBA" id="ARBA00022840"/>
    </source>
</evidence>
<dbReference type="InterPro" id="IPR036890">
    <property type="entry name" value="HATPase_C_sf"/>
</dbReference>
<accession>A0AAN1SY73</accession>
<dbReference type="PANTHER" id="PTHR43065:SF10">
    <property type="entry name" value="PEROXIDE STRESS-ACTIVATED HISTIDINE KINASE MAK3"/>
    <property type="match status" value="1"/>
</dbReference>